<dbReference type="SMART" id="SM00419">
    <property type="entry name" value="HTH_CRP"/>
    <property type="match status" value="1"/>
</dbReference>
<proteinExistence type="predicted"/>
<protein>
    <submittedName>
        <fullName evidence="7">Probable transcriptional regulator</fullName>
    </submittedName>
</protein>
<feature type="domain" description="Cyclic nucleotide-binding" evidence="5">
    <location>
        <begin position="6"/>
        <end position="109"/>
    </location>
</feature>
<dbReference type="CDD" id="cd00038">
    <property type="entry name" value="CAP_ED"/>
    <property type="match status" value="1"/>
</dbReference>
<evidence type="ECO:0000256" key="2">
    <source>
        <dbReference type="ARBA" id="ARBA00023125"/>
    </source>
</evidence>
<dbReference type="PANTHER" id="PTHR24567:SF74">
    <property type="entry name" value="HTH-TYPE TRANSCRIPTIONAL REGULATOR ARCR"/>
    <property type="match status" value="1"/>
</dbReference>
<dbReference type="InterPro" id="IPR036388">
    <property type="entry name" value="WH-like_DNA-bd_sf"/>
</dbReference>
<accession>F8FHY1</accession>
<dbReference type="PATRIC" id="fig|1036673.3.peg.4418"/>
<sequence>MSRIALFDGLEQDELGGIAGLTPAAVQPKGTVVTAPHKASPSVYFIKAGAVRLYRIDEEGREVTVDVLGTGHLFGEGSLFGSGPGGLFAVTLEESVICVISREALQEILEARPQLAIRFIGIVTDRLREAEELLSRLAYGSVRKRLLYLLAKLAGKFGTPAALLGEPDWVRLQVDLTHQELASMTGSTRETVTAALGRLTADGILYRDGTRGHLHVHPGRARRAMEGECGVLLPG</sequence>
<keyword evidence="3" id="KW-0010">Activator</keyword>
<evidence type="ECO:0000259" key="6">
    <source>
        <dbReference type="PROSITE" id="PS51063"/>
    </source>
</evidence>
<dbReference type="InterPro" id="IPR014710">
    <property type="entry name" value="RmlC-like_jellyroll"/>
</dbReference>
<keyword evidence="1" id="KW-0805">Transcription regulation</keyword>
<dbReference type="InterPro" id="IPR050397">
    <property type="entry name" value="Env_Response_Regulators"/>
</dbReference>
<dbReference type="AlphaFoldDB" id="F8FHY1"/>
<evidence type="ECO:0000313" key="7">
    <source>
        <dbReference type="EMBL" id="AEI43323.1"/>
    </source>
</evidence>
<dbReference type="InterPro" id="IPR036390">
    <property type="entry name" value="WH_DNA-bd_sf"/>
</dbReference>
<evidence type="ECO:0000256" key="3">
    <source>
        <dbReference type="ARBA" id="ARBA00023159"/>
    </source>
</evidence>
<dbReference type="InterPro" id="IPR018490">
    <property type="entry name" value="cNMP-bd_dom_sf"/>
</dbReference>
<gene>
    <name evidence="7" type="ordered locus">KNP414_04793</name>
</gene>
<dbReference type="Gene3D" id="2.60.120.10">
    <property type="entry name" value="Jelly Rolls"/>
    <property type="match status" value="1"/>
</dbReference>
<dbReference type="SUPFAM" id="SSF46785">
    <property type="entry name" value="Winged helix' DNA-binding domain"/>
    <property type="match status" value="1"/>
</dbReference>
<feature type="domain" description="HTH crp-type" evidence="6">
    <location>
        <begin position="140"/>
        <end position="220"/>
    </location>
</feature>
<evidence type="ECO:0000256" key="4">
    <source>
        <dbReference type="ARBA" id="ARBA00023163"/>
    </source>
</evidence>
<dbReference type="GO" id="GO:0003677">
    <property type="term" value="F:DNA binding"/>
    <property type="evidence" value="ECO:0007669"/>
    <property type="project" value="UniProtKB-KW"/>
</dbReference>
<dbReference type="RefSeq" id="WP_013918476.1">
    <property type="nucleotide sequence ID" value="NC_015690.1"/>
</dbReference>
<keyword evidence="2" id="KW-0238">DNA-binding</keyword>
<reference evidence="8" key="1">
    <citation type="submission" date="2011-06" db="EMBL/GenBank/DDBJ databases">
        <title>Complete genome sequence of Paenibacillus mucilaginosus KNP414.</title>
        <authorList>
            <person name="Wang J."/>
            <person name="Hu S."/>
            <person name="Hu X."/>
            <person name="Zhang B."/>
            <person name="Dong D."/>
            <person name="Zhang S."/>
            <person name="Zhao K."/>
            <person name="Wu D."/>
        </authorList>
    </citation>
    <scope>NUCLEOTIDE SEQUENCE [LARGE SCALE GENOMIC DNA]</scope>
    <source>
        <strain evidence="8">KNP414</strain>
    </source>
</reference>
<dbReference type="Pfam" id="PF13545">
    <property type="entry name" value="HTH_Crp_2"/>
    <property type="match status" value="1"/>
</dbReference>
<evidence type="ECO:0000256" key="1">
    <source>
        <dbReference type="ARBA" id="ARBA00023015"/>
    </source>
</evidence>
<keyword evidence="4" id="KW-0804">Transcription</keyword>
<dbReference type="PRINTS" id="PR00034">
    <property type="entry name" value="HTHCRP"/>
</dbReference>
<evidence type="ECO:0000259" key="5">
    <source>
        <dbReference type="PROSITE" id="PS50042"/>
    </source>
</evidence>
<dbReference type="EMBL" id="CP002869">
    <property type="protein sequence ID" value="AEI43323.1"/>
    <property type="molecule type" value="Genomic_DNA"/>
</dbReference>
<dbReference type="PANTHER" id="PTHR24567">
    <property type="entry name" value="CRP FAMILY TRANSCRIPTIONAL REGULATORY PROTEIN"/>
    <property type="match status" value="1"/>
</dbReference>
<dbReference type="PROSITE" id="PS50042">
    <property type="entry name" value="CNMP_BINDING_3"/>
    <property type="match status" value="1"/>
</dbReference>
<organism evidence="7 8">
    <name type="scientific">Paenibacillus mucilaginosus (strain KNP414)</name>
    <dbReference type="NCBI Taxonomy" id="1036673"/>
    <lineage>
        <taxon>Bacteria</taxon>
        <taxon>Bacillati</taxon>
        <taxon>Bacillota</taxon>
        <taxon>Bacilli</taxon>
        <taxon>Bacillales</taxon>
        <taxon>Paenibacillaceae</taxon>
        <taxon>Paenibacillus</taxon>
    </lineage>
</organism>
<dbReference type="SUPFAM" id="SSF51206">
    <property type="entry name" value="cAMP-binding domain-like"/>
    <property type="match status" value="1"/>
</dbReference>
<dbReference type="Proteomes" id="UP000006620">
    <property type="component" value="Chromosome"/>
</dbReference>
<dbReference type="HOGENOM" id="CLU_075053_3_2_9"/>
<dbReference type="SMART" id="SM00100">
    <property type="entry name" value="cNMP"/>
    <property type="match status" value="1"/>
</dbReference>
<dbReference type="Pfam" id="PF00027">
    <property type="entry name" value="cNMP_binding"/>
    <property type="match status" value="1"/>
</dbReference>
<dbReference type="GO" id="GO:0003700">
    <property type="term" value="F:DNA-binding transcription factor activity"/>
    <property type="evidence" value="ECO:0007669"/>
    <property type="project" value="TreeGrafter"/>
</dbReference>
<dbReference type="KEGG" id="pms:KNP414_04793"/>
<dbReference type="InterPro" id="IPR000595">
    <property type="entry name" value="cNMP-bd_dom"/>
</dbReference>
<dbReference type="PROSITE" id="PS51063">
    <property type="entry name" value="HTH_CRP_2"/>
    <property type="match status" value="1"/>
</dbReference>
<dbReference type="InterPro" id="IPR012318">
    <property type="entry name" value="HTH_CRP"/>
</dbReference>
<evidence type="ECO:0000313" key="8">
    <source>
        <dbReference type="Proteomes" id="UP000006620"/>
    </source>
</evidence>
<name>F8FHY1_PAEMK</name>
<dbReference type="GO" id="GO:0005829">
    <property type="term" value="C:cytosol"/>
    <property type="evidence" value="ECO:0007669"/>
    <property type="project" value="TreeGrafter"/>
</dbReference>
<dbReference type="Gene3D" id="1.10.10.10">
    <property type="entry name" value="Winged helix-like DNA-binding domain superfamily/Winged helix DNA-binding domain"/>
    <property type="match status" value="1"/>
</dbReference>
<reference evidence="7 8" key="2">
    <citation type="journal article" date="2013" name="Genome Announc.">
        <title>Genome Sequence of Growth-Improving Paenibacillus mucilaginosus Strain KNP414.</title>
        <authorList>
            <person name="Lu J.J."/>
            <person name="Wang J.F."/>
            <person name="Hu X.F."/>
        </authorList>
    </citation>
    <scope>NUCLEOTIDE SEQUENCE [LARGE SCALE GENOMIC DNA]</scope>
    <source>
        <strain evidence="7 8">KNP414</strain>
    </source>
</reference>